<dbReference type="Pfam" id="PF00902">
    <property type="entry name" value="TatC"/>
    <property type="match status" value="1"/>
</dbReference>
<accession>A0A264W3Q0</accession>
<dbReference type="HAMAP" id="MF_00902">
    <property type="entry name" value="TatC"/>
    <property type="match status" value="1"/>
</dbReference>
<keyword evidence="3 5" id="KW-1133">Transmembrane helix</keyword>
<comment type="subcellular location">
    <subcellularLocation>
        <location evidence="5">Cell membrane</location>
        <topology evidence="5">Multi-pass membrane protein</topology>
    </subcellularLocation>
    <subcellularLocation>
        <location evidence="1">Membrane</location>
        <topology evidence="1">Multi-pass membrane protein</topology>
    </subcellularLocation>
</comment>
<evidence type="ECO:0000256" key="2">
    <source>
        <dbReference type="ARBA" id="ARBA00022692"/>
    </source>
</evidence>
<dbReference type="InterPro" id="IPR002033">
    <property type="entry name" value="TatC"/>
</dbReference>
<comment type="caution">
    <text evidence="6">The sequence shown here is derived from an EMBL/GenBank/DDBJ whole genome shotgun (WGS) entry which is preliminary data.</text>
</comment>
<sequence>MNNNEFTVVEHLNELRKRLFVMVLFLTVAVIGSFFLAKPLINYLQNAETAENITLNALQVMDPFLIYLKVVLFLAFTFTSPVIFYQLWAFVSPGLHEPERRATLSYIPFAFLLFLGGVAFSYFLLFPYLMSFMTGLAGELGITQIISINDYFNFIFQITLPFGVIFQLPIVLLFLTRLGLVNPQMLVKARKMAYFVLFIIAAFITPPDIVSHLFTSVPLFLLYEISIAISRFGYRKYLAAEAKRKLEEQQRMQQA</sequence>
<keyword evidence="4 5" id="KW-0472">Membrane</keyword>
<dbReference type="GO" id="GO:0009977">
    <property type="term" value="F:proton motive force dependent protein transmembrane transporter activity"/>
    <property type="evidence" value="ECO:0007669"/>
    <property type="project" value="TreeGrafter"/>
</dbReference>
<feature type="transmembrane region" description="Helical" evidence="5">
    <location>
        <begin position="192"/>
        <end position="210"/>
    </location>
</feature>
<evidence type="ECO:0000313" key="6">
    <source>
        <dbReference type="EMBL" id="OZS78194.1"/>
    </source>
</evidence>
<dbReference type="GO" id="GO:0065002">
    <property type="term" value="P:intracellular protein transmembrane transport"/>
    <property type="evidence" value="ECO:0007669"/>
    <property type="project" value="TreeGrafter"/>
</dbReference>
<dbReference type="AlphaFoldDB" id="A0A264W3Q0"/>
<organism evidence="6 7">
    <name type="scientific">Tetzosporium hominis</name>
    <dbReference type="NCBI Taxonomy" id="2020506"/>
    <lineage>
        <taxon>Bacteria</taxon>
        <taxon>Bacillati</taxon>
        <taxon>Bacillota</taxon>
        <taxon>Bacilli</taxon>
        <taxon>Bacillales</taxon>
        <taxon>Caryophanaceae</taxon>
        <taxon>Tetzosporium</taxon>
    </lineage>
</organism>
<comment type="function">
    <text evidence="5">Part of the twin-arginine translocation (Tat) system that transports large folded proteins containing a characteristic twin-arginine motif in their signal peptide across membranes.</text>
</comment>
<dbReference type="Proteomes" id="UP000217065">
    <property type="component" value="Unassembled WGS sequence"/>
</dbReference>
<evidence type="ECO:0000256" key="5">
    <source>
        <dbReference type="HAMAP-Rule" id="MF_00902"/>
    </source>
</evidence>
<evidence type="ECO:0000313" key="7">
    <source>
        <dbReference type="Proteomes" id="UP000217065"/>
    </source>
</evidence>
<evidence type="ECO:0000256" key="4">
    <source>
        <dbReference type="ARBA" id="ARBA00023136"/>
    </source>
</evidence>
<protein>
    <recommendedName>
        <fullName evidence="5">Sec-independent protein translocase protein TatC</fullName>
    </recommendedName>
</protein>
<comment type="similarity">
    <text evidence="5">Belongs to the TatC family.</text>
</comment>
<dbReference type="EMBL" id="NOKQ01000201">
    <property type="protein sequence ID" value="OZS78194.1"/>
    <property type="molecule type" value="Genomic_DNA"/>
</dbReference>
<feature type="transmembrane region" description="Helical" evidence="5">
    <location>
        <begin position="154"/>
        <end position="180"/>
    </location>
</feature>
<dbReference type="GO" id="GO:0043953">
    <property type="term" value="P:protein transport by the Tat complex"/>
    <property type="evidence" value="ECO:0007669"/>
    <property type="project" value="UniProtKB-UniRule"/>
</dbReference>
<dbReference type="InterPro" id="IPR019820">
    <property type="entry name" value="Sec-indep_translocase_CS"/>
</dbReference>
<keyword evidence="5" id="KW-0653">Protein transport</keyword>
<proteinExistence type="inferred from homology"/>
<gene>
    <name evidence="5 6" type="primary">tatC</name>
    <name evidence="6" type="ORF">CF394_07355</name>
</gene>
<feature type="transmembrane region" description="Helical" evidence="5">
    <location>
        <begin position="103"/>
        <end position="125"/>
    </location>
</feature>
<keyword evidence="5" id="KW-1003">Cell membrane</keyword>
<name>A0A264W3Q0_9BACL</name>
<dbReference type="PANTHER" id="PTHR30371:SF0">
    <property type="entry name" value="SEC-INDEPENDENT PROTEIN TRANSLOCASE PROTEIN TATC, CHLOROPLASTIC-RELATED"/>
    <property type="match status" value="1"/>
</dbReference>
<reference evidence="6 7" key="1">
    <citation type="submission" date="2017-07" db="EMBL/GenBank/DDBJ databases">
        <title>Tetzosporium hominis gen.nov. sp.nov.</title>
        <authorList>
            <person name="Tetz G."/>
            <person name="Tetz V."/>
        </authorList>
    </citation>
    <scope>NUCLEOTIDE SEQUENCE [LARGE SCALE GENOMIC DNA]</scope>
    <source>
        <strain evidence="6 7">VT-49</strain>
    </source>
</reference>
<keyword evidence="7" id="KW-1185">Reference proteome</keyword>
<dbReference type="RefSeq" id="WP_094942656.1">
    <property type="nucleotide sequence ID" value="NZ_NOKQ01000201.1"/>
</dbReference>
<evidence type="ECO:0000256" key="1">
    <source>
        <dbReference type="ARBA" id="ARBA00004141"/>
    </source>
</evidence>
<keyword evidence="5" id="KW-0811">Translocation</keyword>
<dbReference type="OrthoDB" id="9777044at2"/>
<evidence type="ECO:0000256" key="3">
    <source>
        <dbReference type="ARBA" id="ARBA00022989"/>
    </source>
</evidence>
<comment type="subunit">
    <text evidence="5">Forms a complex with TatA.</text>
</comment>
<dbReference type="GO" id="GO:0033281">
    <property type="term" value="C:TAT protein transport complex"/>
    <property type="evidence" value="ECO:0007669"/>
    <property type="project" value="UniProtKB-UniRule"/>
</dbReference>
<dbReference type="PROSITE" id="PS01218">
    <property type="entry name" value="TATC"/>
    <property type="match status" value="1"/>
</dbReference>
<dbReference type="PANTHER" id="PTHR30371">
    <property type="entry name" value="SEC-INDEPENDENT PROTEIN TRANSLOCASE PROTEIN TATC"/>
    <property type="match status" value="1"/>
</dbReference>
<feature type="transmembrane region" description="Helical" evidence="5">
    <location>
        <begin position="216"/>
        <end position="234"/>
    </location>
</feature>
<keyword evidence="5" id="KW-0813">Transport</keyword>
<dbReference type="NCBIfam" id="TIGR00945">
    <property type="entry name" value="tatC"/>
    <property type="match status" value="1"/>
</dbReference>
<feature type="transmembrane region" description="Helical" evidence="5">
    <location>
        <begin position="64"/>
        <end position="91"/>
    </location>
</feature>
<keyword evidence="2 5" id="KW-0812">Transmembrane</keyword>
<dbReference type="PRINTS" id="PR01840">
    <property type="entry name" value="TATCFAMILY"/>
</dbReference>
<feature type="transmembrane region" description="Helical" evidence="5">
    <location>
        <begin position="19"/>
        <end position="37"/>
    </location>
</feature>